<feature type="chain" id="PRO_5008584282" description="Zasp-like motif domain-containing protein" evidence="2">
    <location>
        <begin position="22"/>
        <end position="595"/>
    </location>
</feature>
<feature type="compositionally biased region" description="Low complexity" evidence="1">
    <location>
        <begin position="282"/>
        <end position="305"/>
    </location>
</feature>
<feature type="region of interest" description="Disordered" evidence="1">
    <location>
        <begin position="501"/>
        <end position="545"/>
    </location>
</feature>
<evidence type="ECO:0000256" key="2">
    <source>
        <dbReference type="SAM" id="SignalP"/>
    </source>
</evidence>
<feature type="region of interest" description="Disordered" evidence="1">
    <location>
        <begin position="163"/>
        <end position="252"/>
    </location>
</feature>
<name>A0A1B6H9R1_9HEMI</name>
<feature type="compositionally biased region" description="Pro residues" evidence="1">
    <location>
        <begin position="117"/>
        <end position="126"/>
    </location>
</feature>
<feature type="non-terminal residue" evidence="3">
    <location>
        <position position="1"/>
    </location>
</feature>
<sequence length="595" mass="68006">RTGTFPLLSLSLAWLAAAGWCEDDTQNGKQLIMLEIERLSYPGEDKVVKRQASVQYGGAPDRYIVRSSGEGGQQQVPPEYLTLLHQLSPQQNDQQRDIQQLYITRNPQEVYAEYANQPPPPPPRPKLTPEQEQMRRLQEDAANKHIREQQERALQRALQTGQFQPGFQPQPYQPQQQTYQQQPSFQQSQQLSYQEPQPSYQQQSAYQQPQQPQSLSQYDSASSLEIEPQYSQPPSPPQFYQQTRSIRPAQAPQKFSYSQVQFGSSELAREALEPRLVSIQQKLKSQAKPQPQPQYYSQPQVLPQPQALPQPRPQVRFNAYVQPQQQTPTQPQHPQQYLIETTRPEQEEEQVVMIPRPRKPSSQPQSLYYRPQPAPINSVESTHYAKEPQPYTTIPREYQTPQQYRPAPAPQYVPRPQNLPSPDAPSRSAIYVQQSGVRKRVTTPSPPYNPYSAYTPGVPVPRIPTPQGHRPLTATEIHALSKAGFQISPLTLNSLQESSDISPAYDEDSDVYRSPSSKRQSQYLDERKPPGKYPKRIPKPVPLTDHERKLLAEQGIRNLYRVESSESKDAPVTYVLAIDNSVRKRESESATKDKN</sequence>
<dbReference type="AlphaFoldDB" id="A0A1B6H9R1"/>
<gene>
    <name evidence="3" type="ORF">g.31944</name>
</gene>
<evidence type="ECO:0000313" key="3">
    <source>
        <dbReference type="EMBL" id="JAS71407.1"/>
    </source>
</evidence>
<feature type="signal peptide" evidence="2">
    <location>
        <begin position="1"/>
        <end position="21"/>
    </location>
</feature>
<feature type="compositionally biased region" description="Low complexity" evidence="1">
    <location>
        <begin position="163"/>
        <end position="218"/>
    </location>
</feature>
<feature type="region of interest" description="Disordered" evidence="1">
    <location>
        <begin position="282"/>
        <end position="311"/>
    </location>
</feature>
<evidence type="ECO:0000256" key="1">
    <source>
        <dbReference type="SAM" id="MobiDB-lite"/>
    </source>
</evidence>
<organism evidence="3">
    <name type="scientific">Homalodisca liturata</name>
    <dbReference type="NCBI Taxonomy" id="320908"/>
    <lineage>
        <taxon>Eukaryota</taxon>
        <taxon>Metazoa</taxon>
        <taxon>Ecdysozoa</taxon>
        <taxon>Arthropoda</taxon>
        <taxon>Hexapoda</taxon>
        <taxon>Insecta</taxon>
        <taxon>Pterygota</taxon>
        <taxon>Neoptera</taxon>
        <taxon>Paraneoptera</taxon>
        <taxon>Hemiptera</taxon>
        <taxon>Auchenorrhyncha</taxon>
        <taxon>Membracoidea</taxon>
        <taxon>Cicadellidae</taxon>
        <taxon>Cicadellinae</taxon>
        <taxon>Proconiini</taxon>
        <taxon>Homalodisca</taxon>
    </lineage>
</organism>
<feature type="region of interest" description="Disordered" evidence="1">
    <location>
        <begin position="113"/>
        <end position="135"/>
    </location>
</feature>
<keyword evidence="2" id="KW-0732">Signal</keyword>
<feature type="compositionally biased region" description="Polar residues" evidence="1">
    <location>
        <begin position="514"/>
        <end position="523"/>
    </location>
</feature>
<reference evidence="3" key="1">
    <citation type="submission" date="2015-11" db="EMBL/GenBank/DDBJ databases">
        <title>De novo transcriptome assembly of four potential Pierce s Disease insect vectors from Arizona vineyards.</title>
        <authorList>
            <person name="Tassone E.E."/>
        </authorList>
    </citation>
    <scope>NUCLEOTIDE SEQUENCE</scope>
</reference>
<dbReference type="EMBL" id="GECU01036299">
    <property type="protein sequence ID" value="JAS71407.1"/>
    <property type="molecule type" value="Transcribed_RNA"/>
</dbReference>
<feature type="region of interest" description="Disordered" evidence="1">
    <location>
        <begin position="342"/>
        <end position="385"/>
    </location>
</feature>
<feature type="compositionally biased region" description="Pro residues" evidence="1">
    <location>
        <begin position="407"/>
        <end position="423"/>
    </location>
</feature>
<protein>
    <recommendedName>
        <fullName evidence="4">Zasp-like motif domain-containing protein</fullName>
    </recommendedName>
</protein>
<proteinExistence type="predicted"/>
<evidence type="ECO:0008006" key="4">
    <source>
        <dbReference type="Google" id="ProtNLM"/>
    </source>
</evidence>
<accession>A0A1B6H9R1</accession>
<feature type="region of interest" description="Disordered" evidence="1">
    <location>
        <begin position="402"/>
        <end position="458"/>
    </location>
</feature>